<evidence type="ECO:0000256" key="6">
    <source>
        <dbReference type="PROSITE-ProRule" id="PRU00104"/>
    </source>
</evidence>
<dbReference type="Proteomes" id="UP000694568">
    <property type="component" value="Unplaced"/>
</dbReference>
<organism evidence="8 9">
    <name type="scientific">Sander lucioperca</name>
    <name type="common">Pike-perch</name>
    <name type="synonym">Perca lucioperca</name>
    <dbReference type="NCBI Taxonomy" id="283035"/>
    <lineage>
        <taxon>Eukaryota</taxon>
        <taxon>Metazoa</taxon>
        <taxon>Chordata</taxon>
        <taxon>Craniata</taxon>
        <taxon>Vertebrata</taxon>
        <taxon>Euteleostomi</taxon>
        <taxon>Actinopterygii</taxon>
        <taxon>Neopterygii</taxon>
        <taxon>Teleostei</taxon>
        <taxon>Neoteleostei</taxon>
        <taxon>Acanthomorphata</taxon>
        <taxon>Eupercaria</taxon>
        <taxon>Perciformes</taxon>
        <taxon>Percoidei</taxon>
        <taxon>Percidae</taxon>
        <taxon>Luciopercinae</taxon>
        <taxon>Sander</taxon>
    </lineage>
</organism>
<evidence type="ECO:0000256" key="5">
    <source>
        <dbReference type="ARBA" id="ARBA00022786"/>
    </source>
</evidence>
<feature type="active site" description="Glycyl thioester intermediate" evidence="6">
    <location>
        <position position="146"/>
    </location>
</feature>
<evidence type="ECO:0000256" key="3">
    <source>
        <dbReference type="ARBA" id="ARBA00012485"/>
    </source>
</evidence>
<proteinExistence type="predicted"/>
<comment type="pathway">
    <text evidence="2">Protein modification; protein ubiquitination.</text>
</comment>
<dbReference type="PANTHER" id="PTHR11254">
    <property type="entry name" value="HECT DOMAIN UBIQUITIN-PROTEIN LIGASE"/>
    <property type="match status" value="1"/>
</dbReference>
<evidence type="ECO:0000313" key="8">
    <source>
        <dbReference type="Ensembl" id="ENSSLUP00000027714.1"/>
    </source>
</evidence>
<evidence type="ECO:0000313" key="9">
    <source>
        <dbReference type="Proteomes" id="UP000694568"/>
    </source>
</evidence>
<evidence type="ECO:0000256" key="2">
    <source>
        <dbReference type="ARBA" id="ARBA00004906"/>
    </source>
</evidence>
<keyword evidence="4" id="KW-0808">Transferase</keyword>
<evidence type="ECO:0000256" key="4">
    <source>
        <dbReference type="ARBA" id="ARBA00022679"/>
    </source>
</evidence>
<comment type="catalytic activity">
    <reaction evidence="1">
        <text>S-ubiquitinyl-[E2 ubiquitin-conjugating enzyme]-L-cysteine + [acceptor protein]-L-lysine = [E2 ubiquitin-conjugating enzyme]-L-cysteine + N(6)-ubiquitinyl-[acceptor protein]-L-lysine.</text>
        <dbReference type="EC" id="2.3.2.26"/>
    </reaction>
</comment>
<dbReference type="InterPro" id="IPR050409">
    <property type="entry name" value="E3_ubiq-protein_ligase"/>
</dbReference>
<dbReference type="InterPro" id="IPR000569">
    <property type="entry name" value="HECT_dom"/>
</dbReference>
<dbReference type="PROSITE" id="PS50237">
    <property type="entry name" value="HECT"/>
    <property type="match status" value="1"/>
</dbReference>
<dbReference type="Pfam" id="PF00632">
    <property type="entry name" value="HECT"/>
    <property type="match status" value="1"/>
</dbReference>
<dbReference type="EC" id="2.3.2.26" evidence="3"/>
<evidence type="ECO:0000256" key="1">
    <source>
        <dbReference type="ARBA" id="ARBA00000885"/>
    </source>
</evidence>
<reference evidence="8" key="2">
    <citation type="submission" date="2025-09" db="UniProtKB">
        <authorList>
            <consortium name="Ensembl"/>
        </authorList>
    </citation>
    <scope>IDENTIFICATION</scope>
</reference>
<protein>
    <recommendedName>
        <fullName evidence="3">HECT-type E3 ubiquitin transferase</fullName>
        <ecNumber evidence="3">2.3.2.26</ecNumber>
    </recommendedName>
</protein>
<dbReference type="SUPFAM" id="SSF56204">
    <property type="entry name" value="Hect, E3 ligase catalytic domain"/>
    <property type="match status" value="1"/>
</dbReference>
<feature type="domain" description="HECT" evidence="7">
    <location>
        <begin position="104"/>
        <end position="178"/>
    </location>
</feature>
<dbReference type="GeneTree" id="ENSGT00950000182865"/>
<evidence type="ECO:0000259" key="7">
    <source>
        <dbReference type="PROSITE" id="PS50237"/>
    </source>
</evidence>
<dbReference type="GO" id="GO:0005737">
    <property type="term" value="C:cytoplasm"/>
    <property type="evidence" value="ECO:0007669"/>
    <property type="project" value="TreeGrafter"/>
</dbReference>
<sequence>QDYLANAGCLRPLKCIEDRDLLVQDILMFQVVHRVCGALERFVEGLNTLGVLNAIRMHPGSFRPLMCHEPSALTADIMDHLFHIRLSEVGSNKRRQEGPSKLGKILAFATGASVIPPVGFSPQPSIDFLHDHSSSPRRCLPMANTCINCLKLPLFDKYGDFRERMDFAVGNTQGFGRE</sequence>
<dbReference type="GO" id="GO:0016567">
    <property type="term" value="P:protein ubiquitination"/>
    <property type="evidence" value="ECO:0007669"/>
    <property type="project" value="TreeGrafter"/>
</dbReference>
<name>A0A8C9YMM1_SANLU</name>
<reference evidence="8" key="1">
    <citation type="submission" date="2025-08" db="UniProtKB">
        <authorList>
            <consortium name="Ensembl"/>
        </authorList>
    </citation>
    <scope>IDENTIFICATION</scope>
</reference>
<dbReference type="AlphaFoldDB" id="A0A8C9YMM1"/>
<keyword evidence="5 6" id="KW-0833">Ubl conjugation pathway</keyword>
<dbReference type="PANTHER" id="PTHR11254:SF440">
    <property type="entry name" value="E3 UBIQUITIN-PROTEIN LIGASE NEDD-4"/>
    <property type="match status" value="1"/>
</dbReference>
<keyword evidence="9" id="KW-1185">Reference proteome</keyword>
<dbReference type="GO" id="GO:0061630">
    <property type="term" value="F:ubiquitin protein ligase activity"/>
    <property type="evidence" value="ECO:0007669"/>
    <property type="project" value="UniProtKB-EC"/>
</dbReference>
<dbReference type="Gene3D" id="3.30.2410.10">
    <property type="entry name" value="Hect, E3 ligase catalytic domain"/>
    <property type="match status" value="1"/>
</dbReference>
<dbReference type="InterPro" id="IPR035983">
    <property type="entry name" value="Hect_E3_ubiquitin_ligase"/>
</dbReference>
<dbReference type="GO" id="GO:0006511">
    <property type="term" value="P:ubiquitin-dependent protein catabolic process"/>
    <property type="evidence" value="ECO:0007669"/>
    <property type="project" value="TreeGrafter"/>
</dbReference>
<dbReference type="Ensembl" id="ENSSLUT00000028609.1">
    <property type="protein sequence ID" value="ENSSLUP00000027714.1"/>
    <property type="gene ID" value="ENSSLUG00000012551.1"/>
</dbReference>
<accession>A0A8C9YMM1</accession>